<feature type="region of interest" description="Disordered" evidence="6">
    <location>
        <begin position="1"/>
        <end position="33"/>
    </location>
</feature>
<keyword evidence="5 7" id="KW-0472">Membrane</keyword>
<protein>
    <submittedName>
        <fullName evidence="10">Uncharacterized protein</fullName>
    </submittedName>
</protein>
<evidence type="ECO:0000256" key="1">
    <source>
        <dbReference type="ARBA" id="ARBA00004308"/>
    </source>
</evidence>
<evidence type="ECO:0000256" key="2">
    <source>
        <dbReference type="ARBA" id="ARBA00008111"/>
    </source>
</evidence>
<dbReference type="Pfam" id="PF21002">
    <property type="entry name" value="TMEM106_N"/>
    <property type="match status" value="1"/>
</dbReference>
<feature type="domain" description="Transmembrane protein 106 N-terminal" evidence="9">
    <location>
        <begin position="39"/>
        <end position="92"/>
    </location>
</feature>
<dbReference type="PANTHER" id="PTHR28556">
    <property type="entry name" value="TRANSMEMBRANE PROTEIN 106B"/>
    <property type="match status" value="1"/>
</dbReference>
<keyword evidence="4 7" id="KW-1133">Transmembrane helix</keyword>
<organism evidence="10 11">
    <name type="scientific">Porites lobata</name>
    <dbReference type="NCBI Taxonomy" id="104759"/>
    <lineage>
        <taxon>Eukaryota</taxon>
        <taxon>Metazoa</taxon>
        <taxon>Cnidaria</taxon>
        <taxon>Anthozoa</taxon>
        <taxon>Hexacorallia</taxon>
        <taxon>Scleractinia</taxon>
        <taxon>Fungiina</taxon>
        <taxon>Poritidae</taxon>
        <taxon>Porites</taxon>
    </lineage>
</organism>
<evidence type="ECO:0000259" key="9">
    <source>
        <dbReference type="Pfam" id="PF21002"/>
    </source>
</evidence>
<comment type="similarity">
    <text evidence="2">Belongs to the TMEM106 family.</text>
</comment>
<evidence type="ECO:0000259" key="8">
    <source>
        <dbReference type="Pfam" id="PF07092"/>
    </source>
</evidence>
<comment type="subcellular location">
    <subcellularLocation>
        <location evidence="1">Endomembrane system</location>
    </subcellularLocation>
</comment>
<name>A0ABN8PNS0_9CNID</name>
<keyword evidence="11" id="KW-1185">Reference proteome</keyword>
<comment type="caution">
    <text evidence="10">The sequence shown here is derived from an EMBL/GenBank/DDBJ whole genome shotgun (WGS) entry which is preliminary data.</text>
</comment>
<dbReference type="PANTHER" id="PTHR28556:SF4">
    <property type="entry name" value="TRANSMEMBRANE PROTEIN 106A"/>
    <property type="match status" value="1"/>
</dbReference>
<feature type="transmembrane region" description="Helical" evidence="7">
    <location>
        <begin position="93"/>
        <end position="115"/>
    </location>
</feature>
<evidence type="ECO:0000256" key="6">
    <source>
        <dbReference type="SAM" id="MobiDB-lite"/>
    </source>
</evidence>
<evidence type="ECO:0000256" key="5">
    <source>
        <dbReference type="ARBA" id="ARBA00023136"/>
    </source>
</evidence>
<reference evidence="10 11" key="1">
    <citation type="submission" date="2022-05" db="EMBL/GenBank/DDBJ databases">
        <authorList>
            <consortium name="Genoscope - CEA"/>
            <person name="William W."/>
        </authorList>
    </citation>
    <scope>NUCLEOTIDE SEQUENCE [LARGE SCALE GENOMIC DNA]</scope>
</reference>
<dbReference type="Proteomes" id="UP001159405">
    <property type="component" value="Unassembled WGS sequence"/>
</dbReference>
<gene>
    <name evidence="10" type="ORF">PLOB_00044536</name>
</gene>
<dbReference type="InterPro" id="IPR048509">
    <property type="entry name" value="TMEM106_C"/>
</dbReference>
<feature type="domain" description="Transmembrane protein 106 C-terminal" evidence="8">
    <location>
        <begin position="116"/>
        <end position="253"/>
    </location>
</feature>
<evidence type="ECO:0000256" key="4">
    <source>
        <dbReference type="ARBA" id="ARBA00022989"/>
    </source>
</evidence>
<evidence type="ECO:0000256" key="3">
    <source>
        <dbReference type="ARBA" id="ARBA00022692"/>
    </source>
</evidence>
<dbReference type="InterPro" id="IPR048511">
    <property type="entry name" value="TMEM106_N"/>
</dbReference>
<dbReference type="EMBL" id="CALNXK010000076">
    <property type="protein sequence ID" value="CAH3145482.1"/>
    <property type="molecule type" value="Genomic_DNA"/>
</dbReference>
<proteinExistence type="inferred from homology"/>
<evidence type="ECO:0000313" key="11">
    <source>
        <dbReference type="Proteomes" id="UP001159405"/>
    </source>
</evidence>
<dbReference type="InterPro" id="IPR009790">
    <property type="entry name" value="TMEM106"/>
</dbReference>
<accession>A0ABN8PNS0</accession>
<evidence type="ECO:0000313" key="10">
    <source>
        <dbReference type="EMBL" id="CAH3145482.1"/>
    </source>
</evidence>
<evidence type="ECO:0000256" key="7">
    <source>
        <dbReference type="SAM" id="Phobius"/>
    </source>
</evidence>
<keyword evidence="3 7" id="KW-0812">Transmembrane</keyword>
<dbReference type="Pfam" id="PF07092">
    <property type="entry name" value="TMEM106"/>
    <property type="match status" value="1"/>
</dbReference>
<sequence>MTTFQKNILSDPTSDGNVSEFNQIAPSTPSEPPSYQTFPEFDRRPINELVNSDSLTKRCPTCGGTGKLTKEQEHDLVALIPVRDRRLKPRRTVLYLLLAIFFCLVIATVVGVIFFPRNITIHLESAAPVNVSIPRSNSSDPFIIINSTISIHNSNFFEAHLDHFNIEVNWEDYVVANPDIPGGVRVKPRSTLNHTFYVTTTYANQEADKIRRVCCGWSFNLAFLITVSAKTHSLTTSSEASDYRFKYINCQLNGLKWWKTCFDDY</sequence>